<dbReference type="AlphaFoldDB" id="A0A4Y2G1Z5"/>
<keyword evidence="3" id="KW-1185">Reference proteome</keyword>
<dbReference type="OrthoDB" id="6154603at2759"/>
<comment type="caution">
    <text evidence="2">The sequence shown here is derived from an EMBL/GenBank/DDBJ whole genome shotgun (WGS) entry which is preliminary data.</text>
</comment>
<protein>
    <submittedName>
        <fullName evidence="2">Uncharacterized protein</fullName>
    </submittedName>
</protein>
<evidence type="ECO:0000313" key="3">
    <source>
        <dbReference type="Proteomes" id="UP000499080"/>
    </source>
</evidence>
<sequence>MKEVLEISVSSMQHIPVVRLRGETRKHQGLATPWQGTRLDQSGTNSLWLSLLAAHRRITTEIAIELSISKGTVHHINPQKDWLWKVCAQLPASVRESEDGENGFATQESKLKPSTSTP</sequence>
<feature type="compositionally biased region" description="Polar residues" evidence="1">
    <location>
        <begin position="104"/>
        <end position="118"/>
    </location>
</feature>
<proteinExistence type="predicted"/>
<dbReference type="EMBL" id="BGPR01001153">
    <property type="protein sequence ID" value="GBM46806.1"/>
    <property type="molecule type" value="Genomic_DNA"/>
</dbReference>
<accession>A0A4Y2G1Z5</accession>
<name>A0A4Y2G1Z5_ARAVE</name>
<dbReference type="Proteomes" id="UP000499080">
    <property type="component" value="Unassembled WGS sequence"/>
</dbReference>
<organism evidence="2 3">
    <name type="scientific">Araneus ventricosus</name>
    <name type="common">Orbweaver spider</name>
    <name type="synonym">Epeira ventricosa</name>
    <dbReference type="NCBI Taxonomy" id="182803"/>
    <lineage>
        <taxon>Eukaryota</taxon>
        <taxon>Metazoa</taxon>
        <taxon>Ecdysozoa</taxon>
        <taxon>Arthropoda</taxon>
        <taxon>Chelicerata</taxon>
        <taxon>Arachnida</taxon>
        <taxon>Araneae</taxon>
        <taxon>Araneomorphae</taxon>
        <taxon>Entelegynae</taxon>
        <taxon>Araneoidea</taxon>
        <taxon>Araneidae</taxon>
        <taxon>Araneus</taxon>
    </lineage>
</organism>
<reference evidence="2 3" key="1">
    <citation type="journal article" date="2019" name="Sci. Rep.">
        <title>Orb-weaving spider Araneus ventricosus genome elucidates the spidroin gene catalogue.</title>
        <authorList>
            <person name="Kono N."/>
            <person name="Nakamura H."/>
            <person name="Ohtoshi R."/>
            <person name="Moran D.A.P."/>
            <person name="Shinohara A."/>
            <person name="Yoshida Y."/>
            <person name="Fujiwara M."/>
            <person name="Mori M."/>
            <person name="Tomita M."/>
            <person name="Arakawa K."/>
        </authorList>
    </citation>
    <scope>NUCLEOTIDE SEQUENCE [LARGE SCALE GENOMIC DNA]</scope>
</reference>
<evidence type="ECO:0000313" key="2">
    <source>
        <dbReference type="EMBL" id="GBM46806.1"/>
    </source>
</evidence>
<gene>
    <name evidence="2" type="ORF">AVEN_40013_1</name>
</gene>
<evidence type="ECO:0000256" key="1">
    <source>
        <dbReference type="SAM" id="MobiDB-lite"/>
    </source>
</evidence>
<feature type="region of interest" description="Disordered" evidence="1">
    <location>
        <begin position="95"/>
        <end position="118"/>
    </location>
</feature>